<dbReference type="CDD" id="cd17093">
    <property type="entry name" value="FERM2_F1_Myosin-VII"/>
    <property type="match status" value="1"/>
</dbReference>
<dbReference type="InterPro" id="IPR006020">
    <property type="entry name" value="PTB/PI_dom"/>
</dbReference>
<name>A0ABV0X0D9_9TELE</name>
<dbReference type="EMBL" id="JAHRIM010080324">
    <property type="protein sequence ID" value="MEQ2274707.1"/>
    <property type="molecule type" value="Genomic_DNA"/>
</dbReference>
<dbReference type="InterPro" id="IPR002404">
    <property type="entry name" value="IRS_PTB"/>
</dbReference>
<evidence type="ECO:0000313" key="15">
    <source>
        <dbReference type="EMBL" id="MEQ2274707.1"/>
    </source>
</evidence>
<dbReference type="InterPro" id="IPR051567">
    <property type="entry name" value="Unconventional_Myosin_ATPase"/>
</dbReference>
<feature type="domain" description="SH3" evidence="12">
    <location>
        <begin position="123"/>
        <end position="189"/>
    </location>
</feature>
<organism evidence="15 16">
    <name type="scientific">Xenotaenia resolanae</name>
    <dbReference type="NCBI Taxonomy" id="208358"/>
    <lineage>
        <taxon>Eukaryota</taxon>
        <taxon>Metazoa</taxon>
        <taxon>Chordata</taxon>
        <taxon>Craniata</taxon>
        <taxon>Vertebrata</taxon>
        <taxon>Euteleostomi</taxon>
        <taxon>Actinopterygii</taxon>
        <taxon>Neopterygii</taxon>
        <taxon>Teleostei</taxon>
        <taxon>Neoteleostei</taxon>
        <taxon>Acanthomorphata</taxon>
        <taxon>Ovalentaria</taxon>
        <taxon>Atherinomorphae</taxon>
        <taxon>Cyprinodontiformes</taxon>
        <taxon>Goodeidae</taxon>
        <taxon>Xenotaenia</taxon>
    </lineage>
</organism>
<dbReference type="Gene3D" id="1.20.80.10">
    <property type="match status" value="1"/>
</dbReference>
<dbReference type="PROSITE" id="PS50057">
    <property type="entry name" value="FERM_3"/>
    <property type="match status" value="2"/>
</dbReference>
<dbReference type="PROSITE" id="PS01179">
    <property type="entry name" value="PID"/>
    <property type="match status" value="1"/>
</dbReference>
<dbReference type="CDD" id="cd14473">
    <property type="entry name" value="FERM_B-lobe"/>
    <property type="match status" value="1"/>
</dbReference>
<keyword evidence="16" id="KW-1185">Reference proteome</keyword>
<dbReference type="PROSITE" id="PS50002">
    <property type="entry name" value="SH3"/>
    <property type="match status" value="1"/>
</dbReference>
<proteinExistence type="inferred from homology"/>
<dbReference type="InterPro" id="IPR011993">
    <property type="entry name" value="PH-like_dom_sf"/>
</dbReference>
<dbReference type="InterPro" id="IPR035963">
    <property type="entry name" value="FERM_2"/>
</dbReference>
<dbReference type="CDD" id="cd13198">
    <property type="entry name" value="FERM_C1_MyoVII"/>
    <property type="match status" value="1"/>
</dbReference>
<feature type="domain" description="FERM" evidence="13">
    <location>
        <begin position="448"/>
        <end position="751"/>
    </location>
</feature>
<evidence type="ECO:0000256" key="6">
    <source>
        <dbReference type="ARBA" id="ARBA00022741"/>
    </source>
</evidence>
<dbReference type="Gene3D" id="1.25.40.530">
    <property type="entry name" value="MyTH4 domain"/>
    <property type="match status" value="1"/>
</dbReference>
<dbReference type="Pfam" id="PF00784">
    <property type="entry name" value="MyTH4"/>
    <property type="match status" value="1"/>
</dbReference>
<reference evidence="15 16" key="1">
    <citation type="submission" date="2021-06" db="EMBL/GenBank/DDBJ databases">
        <authorList>
            <person name="Palmer J.M."/>
        </authorList>
    </citation>
    <scope>NUCLEOTIDE SEQUENCE [LARGE SCALE GENOMIC DNA]</scope>
    <source>
        <strain evidence="15 16">XR_2019</strain>
        <tissue evidence="15">Muscle</tissue>
    </source>
</reference>
<dbReference type="SUPFAM" id="SSF50729">
    <property type="entry name" value="PH domain-like"/>
    <property type="match status" value="1"/>
</dbReference>
<feature type="domain" description="PID" evidence="11">
    <location>
        <begin position="675"/>
        <end position="704"/>
    </location>
</feature>
<sequence>SSFLSSRQKADLVKAEVVDYAREKWPIFFSRFFEVTKQSGPPLPKSKFIVAINWTGITFLDEREKRLLELSFPEVTGVNTLREGKTSGHSVCLLTLKGDFTLSGSSAEDMAELITMFLSGLTERSKYAVALKEVSSQDDPTLLSFKKGELIILIKDDEFSKQRGWIKGQNNSTKKTGAVSTESIFILPTLSKPSNEVLNILNLSPNQRRNLVQANQRDMGTVERVAPASLKEFSLQYFRQPIKDVNRQVMSRNSAPERLWAHSREPLRQPLLKNLVGNPELSHKACLAFTDILCTAEKMATVGYNLKIMMLLIIFLLDPCLPILKYMGDYPTRQMQSPLELTDQIFSPPAKHEALRDEIYCQIMKQMTSNNNRFSIEQGWQLLWLCCGLFPPSQSLLRHAQKFLESRRREPLASDCMQRLQSSLRTDPRKLPPHQVEVDAIQQNSTQIFHKIYFPNDTDEIFEVATSTRIRDLIQNISKNLKLASADGFSIFVKTHDKVLSLNDADYFFDSLRQITDWSKQAKRIKEGGPVNIVYHVFFMRKLWFNVIPGRDAKADLIFHYPQELPKYLRGYHVCTKEEMVNIAALLFRVKVSGDKNQIAMIPKVLKELVPGDQLKAMSENEWKKNIVAFFNKQAGMTVEEAKIAFLKAVCRWPTFGCAFFEVKQTSEPDFPDIVRIAISKTGLTIMHPKTKAVLANHPYNKIANWCSGSTYFHMTVGSLVKGNKFLCETSLGYKMDDLITSYVNMYLRERTMQTRGQRYNM</sequence>
<evidence type="ECO:0000256" key="3">
    <source>
        <dbReference type="ARBA" id="ARBA00022443"/>
    </source>
</evidence>
<dbReference type="Pfam" id="PF21989">
    <property type="entry name" value="RA_2"/>
    <property type="match status" value="1"/>
</dbReference>
<dbReference type="Pfam" id="PF02174">
    <property type="entry name" value="IRS"/>
    <property type="match status" value="1"/>
</dbReference>
<keyword evidence="4" id="KW-0963">Cytoplasm</keyword>
<dbReference type="PROSITE" id="PS51016">
    <property type="entry name" value="MYTH4"/>
    <property type="match status" value="1"/>
</dbReference>
<dbReference type="InterPro" id="IPR041793">
    <property type="entry name" value="MyoVII_FERM_C1"/>
</dbReference>
<dbReference type="SUPFAM" id="SSF54236">
    <property type="entry name" value="Ubiquitin-like"/>
    <property type="match status" value="1"/>
</dbReference>
<dbReference type="Gene3D" id="3.10.20.90">
    <property type="entry name" value="Phosphatidylinositol 3-kinase Catalytic Subunit, Chain A, domain 1"/>
    <property type="match status" value="1"/>
</dbReference>
<evidence type="ECO:0000256" key="1">
    <source>
        <dbReference type="ARBA" id="ARBA00004496"/>
    </source>
</evidence>
<comment type="similarity">
    <text evidence="2">Belongs to the TRAFAC class myosin-kinesin ATPase superfamily. Myosin family.</text>
</comment>
<gene>
    <name evidence="15" type="ORF">XENORESO_007866</name>
</gene>
<dbReference type="InterPro" id="IPR000857">
    <property type="entry name" value="MyTH4_dom"/>
</dbReference>
<dbReference type="Proteomes" id="UP001444071">
    <property type="component" value="Unassembled WGS sequence"/>
</dbReference>
<dbReference type="InterPro" id="IPR019748">
    <property type="entry name" value="FERM_central"/>
</dbReference>
<dbReference type="InterPro" id="IPR019749">
    <property type="entry name" value="Band_41_domain"/>
</dbReference>
<evidence type="ECO:0000259" key="14">
    <source>
        <dbReference type="PROSITE" id="PS51016"/>
    </source>
</evidence>
<keyword evidence="8" id="KW-0505">Motor protein</keyword>
<dbReference type="SMART" id="SM00139">
    <property type="entry name" value="MyTH4"/>
    <property type="match status" value="1"/>
</dbReference>
<comment type="subcellular location">
    <subcellularLocation>
        <location evidence="1">Cytoplasm</location>
    </subcellularLocation>
</comment>
<evidence type="ECO:0000259" key="12">
    <source>
        <dbReference type="PROSITE" id="PS50002"/>
    </source>
</evidence>
<feature type="domain" description="FERM" evidence="13">
    <location>
        <begin position="1"/>
        <end position="125"/>
    </location>
</feature>
<keyword evidence="9" id="KW-0009">Actin-binding</keyword>
<dbReference type="CDD" id="cd13199">
    <property type="entry name" value="FERM_C2_MyoVII"/>
    <property type="match status" value="1"/>
</dbReference>
<dbReference type="SUPFAM" id="SSF50044">
    <property type="entry name" value="SH3-domain"/>
    <property type="match status" value="1"/>
</dbReference>
<accession>A0ABV0X0D9</accession>
<keyword evidence="3 10" id="KW-0728">SH3 domain</keyword>
<evidence type="ECO:0000256" key="2">
    <source>
        <dbReference type="ARBA" id="ARBA00008314"/>
    </source>
</evidence>
<evidence type="ECO:0000256" key="10">
    <source>
        <dbReference type="PROSITE-ProRule" id="PRU00192"/>
    </source>
</evidence>
<feature type="non-terminal residue" evidence="15">
    <location>
        <position position="1"/>
    </location>
</feature>
<dbReference type="Gene3D" id="2.30.29.30">
    <property type="entry name" value="Pleckstrin-homology domain (PH domain)/Phosphotyrosine-binding domain (PTB)"/>
    <property type="match status" value="2"/>
</dbReference>
<dbReference type="InterPro" id="IPR029071">
    <property type="entry name" value="Ubiquitin-like_domsf"/>
</dbReference>
<dbReference type="Gene3D" id="2.30.30.40">
    <property type="entry name" value="SH3 Domains"/>
    <property type="match status" value="1"/>
</dbReference>
<evidence type="ECO:0000256" key="9">
    <source>
        <dbReference type="ARBA" id="ARBA00023203"/>
    </source>
</evidence>
<evidence type="ECO:0000256" key="4">
    <source>
        <dbReference type="ARBA" id="ARBA00022490"/>
    </source>
</evidence>
<keyword evidence="6" id="KW-0547">Nucleotide-binding</keyword>
<keyword evidence="5" id="KW-0677">Repeat</keyword>
<keyword evidence="7" id="KW-0067">ATP-binding</keyword>
<comment type="caution">
    <text evidence="15">The sequence shown here is derived from an EMBL/GenBank/DDBJ whole genome shotgun (WGS) entry which is preliminary data.</text>
</comment>
<evidence type="ECO:0000256" key="8">
    <source>
        <dbReference type="ARBA" id="ARBA00023175"/>
    </source>
</evidence>
<dbReference type="InterPro" id="IPR038185">
    <property type="entry name" value="MyTH4_dom_sf"/>
</dbReference>
<evidence type="ECO:0000256" key="5">
    <source>
        <dbReference type="ARBA" id="ARBA00022737"/>
    </source>
</evidence>
<dbReference type="InterPro" id="IPR001452">
    <property type="entry name" value="SH3_domain"/>
</dbReference>
<dbReference type="Pfam" id="PF21998">
    <property type="entry name" value="FERM_C1_MyoVII"/>
    <property type="match status" value="1"/>
</dbReference>
<feature type="domain" description="MyTH4" evidence="14">
    <location>
        <begin position="262"/>
        <end position="442"/>
    </location>
</feature>
<dbReference type="PANTHER" id="PTHR22692">
    <property type="entry name" value="MYOSIN VII, XV"/>
    <property type="match status" value="1"/>
</dbReference>
<dbReference type="SMART" id="SM00295">
    <property type="entry name" value="B41"/>
    <property type="match status" value="1"/>
</dbReference>
<dbReference type="PANTHER" id="PTHR22692:SF24">
    <property type="entry name" value="MYOSIN VIIB"/>
    <property type="match status" value="1"/>
</dbReference>
<evidence type="ECO:0000313" key="16">
    <source>
        <dbReference type="Proteomes" id="UP001444071"/>
    </source>
</evidence>
<dbReference type="InterPro" id="IPR036028">
    <property type="entry name" value="SH3-like_dom_sf"/>
</dbReference>
<dbReference type="InterPro" id="IPR041794">
    <property type="entry name" value="MyoVII_FERM_C2"/>
</dbReference>
<protein>
    <submittedName>
        <fullName evidence="15">Uncharacterized protein</fullName>
    </submittedName>
</protein>
<evidence type="ECO:0000256" key="7">
    <source>
        <dbReference type="ARBA" id="ARBA00022840"/>
    </source>
</evidence>
<dbReference type="SUPFAM" id="SSF47031">
    <property type="entry name" value="Second domain of FERM"/>
    <property type="match status" value="1"/>
</dbReference>
<evidence type="ECO:0000259" key="13">
    <source>
        <dbReference type="PROSITE" id="PS50057"/>
    </source>
</evidence>
<dbReference type="InterPro" id="IPR000299">
    <property type="entry name" value="FERM_domain"/>
</dbReference>
<dbReference type="InterPro" id="IPR014352">
    <property type="entry name" value="FERM/acyl-CoA-bd_prot_sf"/>
</dbReference>
<evidence type="ECO:0000259" key="11">
    <source>
        <dbReference type="PROSITE" id="PS01179"/>
    </source>
</evidence>